<dbReference type="GO" id="GO:0046872">
    <property type="term" value="F:metal ion binding"/>
    <property type="evidence" value="ECO:0007669"/>
    <property type="project" value="UniProtKB-KW"/>
</dbReference>
<protein>
    <recommendedName>
        <fullName evidence="2">Fe2OG dioxygenase domain-containing protein</fullName>
    </recommendedName>
</protein>
<keyword evidence="1" id="KW-0560">Oxidoreductase</keyword>
<dbReference type="Proteomes" id="UP000092093">
    <property type="component" value="Unassembled WGS sequence"/>
</dbReference>
<dbReference type="PATRIC" id="fig|1710896.3.peg.2633"/>
<keyword evidence="1" id="KW-0479">Metal-binding</keyword>
<evidence type="ECO:0000256" key="1">
    <source>
        <dbReference type="RuleBase" id="RU003682"/>
    </source>
</evidence>
<dbReference type="AlphaFoldDB" id="A0A1B7X8F4"/>
<proteinExistence type="inferred from homology"/>
<name>A0A1B7X8F4_APHFL</name>
<evidence type="ECO:0000313" key="3">
    <source>
        <dbReference type="EMBL" id="OBQ45636.1"/>
    </source>
</evidence>
<dbReference type="GO" id="GO:0016491">
    <property type="term" value="F:oxidoreductase activity"/>
    <property type="evidence" value="ECO:0007669"/>
    <property type="project" value="UniProtKB-KW"/>
</dbReference>
<dbReference type="PROSITE" id="PS51471">
    <property type="entry name" value="FE2OG_OXY"/>
    <property type="match status" value="1"/>
</dbReference>
<keyword evidence="1" id="KW-0408">Iron</keyword>
<reference evidence="3 4" key="1">
    <citation type="submission" date="2015-09" db="EMBL/GenBank/DDBJ databases">
        <title>Aphanizomenon flos-aquae WA102.</title>
        <authorList>
            <person name="Driscoll C."/>
        </authorList>
    </citation>
    <scope>NUCLEOTIDE SEQUENCE [LARGE SCALE GENOMIC DNA]</scope>
    <source>
        <strain evidence="3">WA102</strain>
    </source>
</reference>
<dbReference type="Pfam" id="PF13640">
    <property type="entry name" value="2OG-FeII_Oxy_3"/>
    <property type="match status" value="1"/>
</dbReference>
<comment type="caution">
    <text evidence="3">The sequence shown here is derived from an EMBL/GenBank/DDBJ whole genome shotgun (WGS) entry which is preliminary data.</text>
</comment>
<sequence length="209" mass="23728">MNKEILEEKVYYYTDVIEDPKKLVEAIENDNKDPWGEWMACSGQEYVYGTDKTIGLSADANEKDKYIYNTLQKAFDDVARDYAAAHGITEEPKLFPMYPIKKYQAGTFMGAHFDQQEGDDRLKVSFVMYLNDDYEGGEISFTIASPDGVLQNSSPDPDFAKAEINKNYTFAVKPKAGSIIVFPPSPPYHHTAHLVKSGEKIMVPQHWIH</sequence>
<comment type="similarity">
    <text evidence="1">Belongs to the iron/ascorbate-dependent oxidoreductase family.</text>
</comment>
<gene>
    <name evidence="3" type="ORF">AN484_01320</name>
</gene>
<dbReference type="InterPro" id="IPR005123">
    <property type="entry name" value="Oxoglu/Fe-dep_dioxygenase_dom"/>
</dbReference>
<dbReference type="Gene3D" id="2.60.120.620">
    <property type="entry name" value="q2cbj1_9rhob like domain"/>
    <property type="match status" value="1"/>
</dbReference>
<organism evidence="3 4">
    <name type="scientific">Aphanizomenon flos-aquae WA102</name>
    <dbReference type="NCBI Taxonomy" id="1710896"/>
    <lineage>
        <taxon>Bacteria</taxon>
        <taxon>Bacillati</taxon>
        <taxon>Cyanobacteriota</taxon>
        <taxon>Cyanophyceae</taxon>
        <taxon>Nostocales</taxon>
        <taxon>Aphanizomenonaceae</taxon>
        <taxon>Aphanizomenon</taxon>
    </lineage>
</organism>
<dbReference type="InterPro" id="IPR044862">
    <property type="entry name" value="Pro_4_hyd_alph_FE2OG_OXY"/>
</dbReference>
<feature type="domain" description="Fe2OG dioxygenase" evidence="2">
    <location>
        <begin position="93"/>
        <end position="209"/>
    </location>
</feature>
<evidence type="ECO:0000259" key="2">
    <source>
        <dbReference type="PROSITE" id="PS51471"/>
    </source>
</evidence>
<accession>A0A1B7X8F4</accession>
<dbReference type="EMBL" id="LJOW01000002">
    <property type="protein sequence ID" value="OBQ45636.1"/>
    <property type="molecule type" value="Genomic_DNA"/>
</dbReference>
<evidence type="ECO:0000313" key="4">
    <source>
        <dbReference type="Proteomes" id="UP000092093"/>
    </source>
</evidence>